<name>A0AAE0EHU9_9ROSI</name>
<dbReference type="EMBL" id="JANJYJ010000001">
    <property type="protein sequence ID" value="KAK3229013.1"/>
    <property type="molecule type" value="Genomic_DNA"/>
</dbReference>
<sequence>MIIENESDVDAAIGDHMEAPTPEVEMVVDENTRFQEFLARHRKIRDKEAHIAL</sequence>
<reference evidence="1" key="1">
    <citation type="journal article" date="2023" name="Plant J.">
        <title>Genome sequences and population genomics provide insights into the demographic history, inbreeding, and mutation load of two 'living fossil' tree species of Dipteronia.</title>
        <authorList>
            <person name="Feng Y."/>
            <person name="Comes H.P."/>
            <person name="Chen J."/>
            <person name="Zhu S."/>
            <person name="Lu R."/>
            <person name="Zhang X."/>
            <person name="Li P."/>
            <person name="Qiu J."/>
            <person name="Olsen K.M."/>
            <person name="Qiu Y."/>
        </authorList>
    </citation>
    <scope>NUCLEOTIDE SEQUENCE</scope>
    <source>
        <strain evidence="1">NBL</strain>
    </source>
</reference>
<comment type="caution">
    <text evidence="1">The sequence shown here is derived from an EMBL/GenBank/DDBJ whole genome shotgun (WGS) entry which is preliminary data.</text>
</comment>
<accession>A0AAE0EHU9</accession>
<dbReference type="Proteomes" id="UP001281410">
    <property type="component" value="Unassembled WGS sequence"/>
</dbReference>
<evidence type="ECO:0000313" key="1">
    <source>
        <dbReference type="EMBL" id="KAK3229013.1"/>
    </source>
</evidence>
<gene>
    <name evidence="1" type="ORF">Dsin_000894</name>
</gene>
<proteinExistence type="predicted"/>
<keyword evidence="2" id="KW-1185">Reference proteome</keyword>
<protein>
    <submittedName>
        <fullName evidence="1">Uncharacterized protein</fullName>
    </submittedName>
</protein>
<dbReference type="AlphaFoldDB" id="A0AAE0EHU9"/>
<organism evidence="1 2">
    <name type="scientific">Dipteronia sinensis</name>
    <dbReference type="NCBI Taxonomy" id="43782"/>
    <lineage>
        <taxon>Eukaryota</taxon>
        <taxon>Viridiplantae</taxon>
        <taxon>Streptophyta</taxon>
        <taxon>Embryophyta</taxon>
        <taxon>Tracheophyta</taxon>
        <taxon>Spermatophyta</taxon>
        <taxon>Magnoliopsida</taxon>
        <taxon>eudicotyledons</taxon>
        <taxon>Gunneridae</taxon>
        <taxon>Pentapetalae</taxon>
        <taxon>rosids</taxon>
        <taxon>malvids</taxon>
        <taxon>Sapindales</taxon>
        <taxon>Sapindaceae</taxon>
        <taxon>Hippocastanoideae</taxon>
        <taxon>Acereae</taxon>
        <taxon>Dipteronia</taxon>
    </lineage>
</organism>
<evidence type="ECO:0000313" key="2">
    <source>
        <dbReference type="Proteomes" id="UP001281410"/>
    </source>
</evidence>